<name>A0A8R1XY39_ONCVO</name>
<dbReference type="EnsemblMetazoa" id="OVOC6140.1">
    <property type="protein sequence ID" value="OVOC6140.1"/>
    <property type="gene ID" value="WBGene00242949"/>
</dbReference>
<proteinExistence type="predicted"/>
<feature type="chain" id="PRO_5035803125" evidence="1">
    <location>
        <begin position="22"/>
        <end position="140"/>
    </location>
</feature>
<accession>A0A8R1XY39</accession>
<organism evidence="2 3">
    <name type="scientific">Onchocerca volvulus</name>
    <dbReference type="NCBI Taxonomy" id="6282"/>
    <lineage>
        <taxon>Eukaryota</taxon>
        <taxon>Metazoa</taxon>
        <taxon>Ecdysozoa</taxon>
        <taxon>Nematoda</taxon>
        <taxon>Chromadorea</taxon>
        <taxon>Rhabditida</taxon>
        <taxon>Spirurina</taxon>
        <taxon>Spiruromorpha</taxon>
        <taxon>Filarioidea</taxon>
        <taxon>Onchocercidae</taxon>
        <taxon>Onchocerca</taxon>
    </lineage>
</organism>
<sequence length="140" mass="16316">MNNDPFLLKKILAVILKFATAAPHIRNEAVIFGEVNDWRNCRKKRLQPLLKLSMIVAAFLNNSEEEDNCSYYFGFIIQTVIDDIRHGLVAMMIIFLKFWRDHIGRMIISKTGSHKLQITCSTDEISKLFKENYNVFLFDT</sequence>
<keyword evidence="3" id="KW-1185">Reference proteome</keyword>
<dbReference type="EMBL" id="CMVM020000170">
    <property type="status" value="NOT_ANNOTATED_CDS"/>
    <property type="molecule type" value="Genomic_DNA"/>
</dbReference>
<dbReference type="AlphaFoldDB" id="A0A8R1XY39"/>
<evidence type="ECO:0000313" key="2">
    <source>
        <dbReference type="EnsemblMetazoa" id="OVOC6140.1"/>
    </source>
</evidence>
<keyword evidence="1" id="KW-0732">Signal</keyword>
<dbReference type="Proteomes" id="UP000024404">
    <property type="component" value="Unassembled WGS sequence"/>
</dbReference>
<reference evidence="3" key="1">
    <citation type="submission" date="2013-10" db="EMBL/GenBank/DDBJ databases">
        <title>Genome sequencing of Onchocerca volvulus.</title>
        <authorList>
            <person name="Cotton J."/>
            <person name="Tsai J."/>
            <person name="Stanley E."/>
            <person name="Tracey A."/>
            <person name="Holroyd N."/>
            <person name="Lustigman S."/>
            <person name="Berriman M."/>
        </authorList>
    </citation>
    <scope>NUCLEOTIDE SEQUENCE</scope>
</reference>
<protein>
    <submittedName>
        <fullName evidence="2">Uncharacterized protein</fullName>
    </submittedName>
</protein>
<evidence type="ECO:0000256" key="1">
    <source>
        <dbReference type="SAM" id="SignalP"/>
    </source>
</evidence>
<evidence type="ECO:0000313" key="3">
    <source>
        <dbReference type="Proteomes" id="UP000024404"/>
    </source>
</evidence>
<feature type="signal peptide" evidence="1">
    <location>
        <begin position="1"/>
        <end position="21"/>
    </location>
</feature>
<reference evidence="2" key="2">
    <citation type="submission" date="2022-06" db="UniProtKB">
        <authorList>
            <consortium name="EnsemblMetazoa"/>
        </authorList>
    </citation>
    <scope>IDENTIFICATION</scope>
</reference>